<sequence>MTGDELTHRYEALRRAATAVIESTAADPAPVFPAHQQKLDALAQALTGPESQDVATREIIDPDLHLLSMLDYERGVPGGAPFSLAHDASEIRESMAKDDVAEHPRGYYPDEWNPTLTELRAMIVATLLQELAARLTATGDPGGHELAAVARELADEVLAPTFAGAQR</sequence>
<gene>
    <name evidence="1" type="ORF">EV193_10325</name>
</gene>
<dbReference type="EMBL" id="SGWQ01000003">
    <property type="protein sequence ID" value="RZS40714.1"/>
    <property type="molecule type" value="Genomic_DNA"/>
</dbReference>
<dbReference type="Proteomes" id="UP000294257">
    <property type="component" value="Unassembled WGS sequence"/>
</dbReference>
<accession>A0A4Q7KVH5</accession>
<protein>
    <submittedName>
        <fullName evidence="1">Uncharacterized protein</fullName>
    </submittedName>
</protein>
<proteinExistence type="predicted"/>
<evidence type="ECO:0000313" key="1">
    <source>
        <dbReference type="EMBL" id="RZS40714.1"/>
    </source>
</evidence>
<reference evidence="1 2" key="1">
    <citation type="submission" date="2019-02" db="EMBL/GenBank/DDBJ databases">
        <title>Genomic Encyclopedia of Type Strains, Phase IV (KMG-IV): sequencing the most valuable type-strain genomes for metagenomic binning, comparative biology and taxonomic classification.</title>
        <authorList>
            <person name="Goeker M."/>
        </authorList>
    </citation>
    <scope>NUCLEOTIDE SEQUENCE [LARGE SCALE GENOMIC DNA]</scope>
    <source>
        <strain evidence="1 2">DSM 101727</strain>
    </source>
</reference>
<dbReference type="AlphaFoldDB" id="A0A4Q7KVH5"/>
<name>A0A4Q7KVH5_9PSEU</name>
<dbReference type="OrthoDB" id="3691565at2"/>
<evidence type="ECO:0000313" key="2">
    <source>
        <dbReference type="Proteomes" id="UP000294257"/>
    </source>
</evidence>
<keyword evidence="2" id="KW-1185">Reference proteome</keyword>
<organism evidence="1 2">
    <name type="scientific">Herbihabitans rhizosphaerae</name>
    <dbReference type="NCBI Taxonomy" id="1872711"/>
    <lineage>
        <taxon>Bacteria</taxon>
        <taxon>Bacillati</taxon>
        <taxon>Actinomycetota</taxon>
        <taxon>Actinomycetes</taxon>
        <taxon>Pseudonocardiales</taxon>
        <taxon>Pseudonocardiaceae</taxon>
        <taxon>Herbihabitans</taxon>
    </lineage>
</organism>
<dbReference type="RefSeq" id="WP_130343733.1">
    <property type="nucleotide sequence ID" value="NZ_SGWQ01000003.1"/>
</dbReference>
<comment type="caution">
    <text evidence="1">The sequence shown here is derived from an EMBL/GenBank/DDBJ whole genome shotgun (WGS) entry which is preliminary data.</text>
</comment>